<keyword evidence="1" id="KW-0472">Membrane</keyword>
<name>A0A1W1W6W2_SULTA</name>
<gene>
    <name evidence="2" type="ORF">SAMN00768000_0171</name>
</gene>
<evidence type="ECO:0000256" key="1">
    <source>
        <dbReference type="SAM" id="Phobius"/>
    </source>
</evidence>
<dbReference type="AlphaFoldDB" id="A0A1W1W6W2"/>
<dbReference type="Proteomes" id="UP000192660">
    <property type="component" value="Unassembled WGS sequence"/>
</dbReference>
<dbReference type="RefSeq" id="WP_084660691.1">
    <property type="nucleotide sequence ID" value="NZ_FWWY01000001.1"/>
</dbReference>
<feature type="transmembrane region" description="Helical" evidence="1">
    <location>
        <begin position="50"/>
        <end position="71"/>
    </location>
</feature>
<reference evidence="3" key="1">
    <citation type="submission" date="2017-04" db="EMBL/GenBank/DDBJ databases">
        <authorList>
            <person name="Varghese N."/>
            <person name="Submissions S."/>
        </authorList>
    </citation>
    <scope>NUCLEOTIDE SEQUENCE [LARGE SCALE GENOMIC DNA]</scope>
    <source>
        <strain evidence="3">DSM 9293</strain>
    </source>
</reference>
<organism evidence="2 3">
    <name type="scientific">Sulfobacillus thermosulfidooxidans (strain DSM 9293 / VKM B-1269 / AT-1)</name>
    <dbReference type="NCBI Taxonomy" id="929705"/>
    <lineage>
        <taxon>Bacteria</taxon>
        <taxon>Bacillati</taxon>
        <taxon>Bacillota</taxon>
        <taxon>Clostridia</taxon>
        <taxon>Eubacteriales</taxon>
        <taxon>Clostridiales Family XVII. Incertae Sedis</taxon>
        <taxon>Sulfobacillus</taxon>
    </lineage>
</organism>
<sequence length="257" mass="28589">MIWDRWYLQPWAWIWSNLERDRLGFWGVLGMMGLTALIPAAGLGDVLGGMSGAMIGMIVTAVGAQIAIIQINRIGMRRAQRVGWQTVFWMPTSWAVWRQTAQVLGVDPCPAVPHWERHTIVTPWAGTSPQDAAHAFQRTRRREWQALADAEAPVGAPVHGILISHTFSTIGGIGLRRGRTRQGTPFAALPRREVRELPWMQAIMFGDAVPLRPGHDVGDPAQWWVVWLPLQHMPHPPNCVHTEFGCPASSPSEIPSS</sequence>
<evidence type="ECO:0000313" key="3">
    <source>
        <dbReference type="Proteomes" id="UP000192660"/>
    </source>
</evidence>
<keyword evidence="3" id="KW-1185">Reference proteome</keyword>
<dbReference type="OrthoDB" id="2084230at2"/>
<feature type="transmembrane region" description="Helical" evidence="1">
    <location>
        <begin position="23"/>
        <end position="44"/>
    </location>
</feature>
<keyword evidence="1" id="KW-1133">Transmembrane helix</keyword>
<accession>A0A1W1W6W2</accession>
<keyword evidence="1" id="KW-0812">Transmembrane</keyword>
<proteinExistence type="predicted"/>
<dbReference type="EMBL" id="FWWY01000001">
    <property type="protein sequence ID" value="SMC01942.1"/>
    <property type="molecule type" value="Genomic_DNA"/>
</dbReference>
<evidence type="ECO:0000313" key="2">
    <source>
        <dbReference type="EMBL" id="SMC01942.1"/>
    </source>
</evidence>
<protein>
    <submittedName>
        <fullName evidence="2">Uncharacterized protein</fullName>
    </submittedName>
</protein>